<comment type="caution">
    <text evidence="2">The sequence shown here is derived from an EMBL/GenBank/DDBJ whole genome shotgun (WGS) entry which is preliminary data.</text>
</comment>
<feature type="signal peptide" evidence="1">
    <location>
        <begin position="1"/>
        <end position="22"/>
    </location>
</feature>
<dbReference type="PROSITE" id="PS51257">
    <property type="entry name" value="PROKAR_LIPOPROTEIN"/>
    <property type="match status" value="1"/>
</dbReference>
<keyword evidence="1" id="KW-0732">Signal</keyword>
<reference evidence="2 3" key="1">
    <citation type="submission" date="2018-06" db="EMBL/GenBank/DDBJ databases">
        <title>Genomic Encyclopedia of Archaeal and Bacterial Type Strains, Phase II (KMG-II): from individual species to whole genera.</title>
        <authorList>
            <person name="Goeker M."/>
        </authorList>
    </citation>
    <scope>NUCLEOTIDE SEQUENCE [LARGE SCALE GENOMIC DNA]</scope>
    <source>
        <strain evidence="2 3">T4</strain>
    </source>
</reference>
<organism evidence="2 3">
    <name type="scientific">Algoriphagus aquaeductus</name>
    <dbReference type="NCBI Taxonomy" id="475299"/>
    <lineage>
        <taxon>Bacteria</taxon>
        <taxon>Pseudomonadati</taxon>
        <taxon>Bacteroidota</taxon>
        <taxon>Cytophagia</taxon>
        <taxon>Cytophagales</taxon>
        <taxon>Cyclobacteriaceae</taxon>
        <taxon>Algoriphagus</taxon>
    </lineage>
</organism>
<sequence length="129" mass="14318">MRNLISANLVFLLVVLALVSCQNESEPSCLEVEILGPEQCTLGTIVSVKSKKMIGNTIRYFDGNTYSNVIRIYSEVTISSSGKAFIQLREFDPTRDEQLANQYATICQAIFAPFPVPTKVATFWSESPC</sequence>
<dbReference type="RefSeq" id="WP_111393847.1">
    <property type="nucleotide sequence ID" value="NZ_QKTX01000012.1"/>
</dbReference>
<proteinExistence type="predicted"/>
<evidence type="ECO:0000313" key="3">
    <source>
        <dbReference type="Proteomes" id="UP000248917"/>
    </source>
</evidence>
<evidence type="ECO:0000313" key="2">
    <source>
        <dbReference type="EMBL" id="PZV80281.1"/>
    </source>
</evidence>
<keyword evidence="3" id="KW-1185">Reference proteome</keyword>
<evidence type="ECO:0008006" key="4">
    <source>
        <dbReference type="Google" id="ProtNLM"/>
    </source>
</evidence>
<gene>
    <name evidence="2" type="ORF">CLV31_11248</name>
</gene>
<dbReference type="Proteomes" id="UP000248917">
    <property type="component" value="Unassembled WGS sequence"/>
</dbReference>
<dbReference type="EMBL" id="QKTX01000012">
    <property type="protein sequence ID" value="PZV80281.1"/>
    <property type="molecule type" value="Genomic_DNA"/>
</dbReference>
<dbReference type="OrthoDB" id="826971at2"/>
<name>A0A326RR09_9BACT</name>
<protein>
    <recommendedName>
        <fullName evidence="4">Tissue inhibitor of metalloproteinase</fullName>
    </recommendedName>
</protein>
<evidence type="ECO:0000256" key="1">
    <source>
        <dbReference type="SAM" id="SignalP"/>
    </source>
</evidence>
<feature type="chain" id="PRO_5016415620" description="Tissue inhibitor of metalloproteinase" evidence="1">
    <location>
        <begin position="23"/>
        <end position="129"/>
    </location>
</feature>
<dbReference type="AlphaFoldDB" id="A0A326RR09"/>
<accession>A0A326RR09</accession>